<evidence type="ECO:0000313" key="9">
    <source>
        <dbReference type="Proteomes" id="UP000094379"/>
    </source>
</evidence>
<dbReference type="InterPro" id="IPR013785">
    <property type="entry name" value="Aldolase_TIM"/>
</dbReference>
<dbReference type="CDD" id="cd01335">
    <property type="entry name" value="Radical_SAM"/>
    <property type="match status" value="1"/>
</dbReference>
<dbReference type="SFLD" id="SFLDS00029">
    <property type="entry name" value="Radical_SAM"/>
    <property type="match status" value="1"/>
</dbReference>
<evidence type="ECO:0000256" key="1">
    <source>
        <dbReference type="ARBA" id="ARBA00001966"/>
    </source>
</evidence>
<dbReference type="STRING" id="291169.A9E74_02285"/>
<accession>A0A1E3GPM1</accession>
<dbReference type="GO" id="GO:0016491">
    <property type="term" value="F:oxidoreductase activity"/>
    <property type="evidence" value="ECO:0007669"/>
    <property type="project" value="UniProtKB-KW"/>
</dbReference>
<dbReference type="RefSeq" id="WP_069296679.1">
    <property type="nucleotide sequence ID" value="NZ_MCRI01000031.1"/>
</dbReference>
<keyword evidence="9" id="KW-1185">Reference proteome</keyword>
<protein>
    <submittedName>
        <fullName evidence="8">S-adenosyl-L-methionine-dependent 2-deoxy-scyllo-inosamine dehydrogenase</fullName>
        <ecNumber evidence="8">1.1.99.38</ecNumber>
    </submittedName>
</protein>
<evidence type="ECO:0000256" key="4">
    <source>
        <dbReference type="ARBA" id="ARBA00022723"/>
    </source>
</evidence>
<dbReference type="AlphaFoldDB" id="A0A1E3GPM1"/>
<dbReference type="SFLD" id="SFLDG01067">
    <property type="entry name" value="SPASM/twitch_domain_containing"/>
    <property type="match status" value="1"/>
</dbReference>
<dbReference type="Proteomes" id="UP000094379">
    <property type="component" value="Unassembled WGS sequence"/>
</dbReference>
<keyword evidence="4" id="KW-0479">Metal-binding</keyword>
<dbReference type="PROSITE" id="PS51918">
    <property type="entry name" value="RADICAL_SAM"/>
    <property type="match status" value="1"/>
</dbReference>
<dbReference type="Pfam" id="PF04055">
    <property type="entry name" value="Radical_SAM"/>
    <property type="match status" value="1"/>
</dbReference>
<evidence type="ECO:0000259" key="7">
    <source>
        <dbReference type="PROSITE" id="PS51918"/>
    </source>
</evidence>
<dbReference type="InterPro" id="IPR050377">
    <property type="entry name" value="Radical_SAM_PqqE_MftC-like"/>
</dbReference>
<dbReference type="InterPro" id="IPR007197">
    <property type="entry name" value="rSAM"/>
</dbReference>
<keyword evidence="8" id="KW-0560">Oxidoreductase</keyword>
<comment type="caution">
    <text evidence="8">The sequence shown here is derived from an EMBL/GenBank/DDBJ whole genome shotgun (WGS) entry which is preliminary data.</text>
</comment>
<dbReference type="InterPro" id="IPR023885">
    <property type="entry name" value="4Fe4S-binding_SPASM_dom"/>
</dbReference>
<keyword evidence="2" id="KW-0004">4Fe-4S</keyword>
<feature type="domain" description="Radical SAM core" evidence="7">
    <location>
        <begin position="23"/>
        <end position="242"/>
    </location>
</feature>
<dbReference type="InterPro" id="IPR058240">
    <property type="entry name" value="rSAM_sf"/>
</dbReference>
<evidence type="ECO:0000313" key="8">
    <source>
        <dbReference type="EMBL" id="ODN66003.1"/>
    </source>
</evidence>
<dbReference type="SFLD" id="SFLDG01387">
    <property type="entry name" value="BtrN-like_SPASM_domain_contain"/>
    <property type="match status" value="1"/>
</dbReference>
<dbReference type="PATRIC" id="fig|291169.3.peg.2293"/>
<name>A0A1E3GPM1_9GAMM</name>
<dbReference type="EMBL" id="MCRI01000031">
    <property type="protein sequence ID" value="ODN66003.1"/>
    <property type="molecule type" value="Genomic_DNA"/>
</dbReference>
<dbReference type="SUPFAM" id="SSF102114">
    <property type="entry name" value="Radical SAM enzymes"/>
    <property type="match status" value="1"/>
</dbReference>
<evidence type="ECO:0000256" key="3">
    <source>
        <dbReference type="ARBA" id="ARBA00022691"/>
    </source>
</evidence>
<dbReference type="GO" id="GO:0051536">
    <property type="term" value="F:iron-sulfur cluster binding"/>
    <property type="evidence" value="ECO:0007669"/>
    <property type="project" value="UniProtKB-KW"/>
</dbReference>
<organism evidence="8 9">
    <name type="scientific">Methylophaga muralis</name>
    <dbReference type="NCBI Taxonomy" id="291169"/>
    <lineage>
        <taxon>Bacteria</taxon>
        <taxon>Pseudomonadati</taxon>
        <taxon>Pseudomonadota</taxon>
        <taxon>Gammaproteobacteria</taxon>
        <taxon>Thiotrichales</taxon>
        <taxon>Piscirickettsiaceae</taxon>
        <taxon>Methylophaga</taxon>
    </lineage>
</organism>
<dbReference type="Pfam" id="PF13186">
    <property type="entry name" value="SPASM"/>
    <property type="match status" value="1"/>
</dbReference>
<dbReference type="PANTHER" id="PTHR11228">
    <property type="entry name" value="RADICAL SAM DOMAIN PROTEIN"/>
    <property type="match status" value="1"/>
</dbReference>
<dbReference type="PANTHER" id="PTHR11228:SF7">
    <property type="entry name" value="PQQA PEPTIDE CYCLASE"/>
    <property type="match status" value="1"/>
</dbReference>
<evidence type="ECO:0000256" key="5">
    <source>
        <dbReference type="ARBA" id="ARBA00023004"/>
    </source>
</evidence>
<reference evidence="8 9" key="1">
    <citation type="submission" date="2016-07" db="EMBL/GenBank/DDBJ databases">
        <title>Draft Genome Sequence of Methylophaga muralis Bur 1.</title>
        <authorList>
            <person name="Vasilenko O.V."/>
            <person name="Doronina N.V."/>
            <person name="Shmareva M.N."/>
            <person name="Tarlachkov S.V."/>
            <person name="Mustakhimov I."/>
            <person name="Trotsenko Y.A."/>
        </authorList>
    </citation>
    <scope>NUCLEOTIDE SEQUENCE [LARGE SCALE GENOMIC DNA]</scope>
    <source>
        <strain evidence="8 9">Bur 1</strain>
    </source>
</reference>
<proteinExistence type="predicted"/>
<dbReference type="GO" id="GO:0046872">
    <property type="term" value="F:metal ion binding"/>
    <property type="evidence" value="ECO:0007669"/>
    <property type="project" value="UniProtKB-KW"/>
</dbReference>
<sequence>MKAEVKSKLNPEDRVELQNVIPLETPFLLYVDPSSACNFRCQFCPTGHIDLIKNSDYKRSLMGLGLFEKLIDELAEFSQPLKVMRMNKIGEPLLNKQLSEMIALAKNSGRVQHIDLATNGALFTEELLTKMISAGLDRLNISLEGINAEQYLQHAKVKIDFPEFVRKIKWLYANKGDCEVTIKVPGNYLSPDQQREFYDTFGEYCDRIFVESIAPIWPEFDIEERSGFEVKMDQGQYQQSLEEKSVCSYLFYAMAVNADGTISACCPDWDQKLVIGDLKQQTLKQIWNSEKMLELRVLHLEGQRKTNPICRNCGHIKYAQVDNIDRYKEVLLTKLNASR</sequence>
<comment type="cofactor">
    <cofactor evidence="1">
        <name>[4Fe-4S] cluster</name>
        <dbReference type="ChEBI" id="CHEBI:49883"/>
    </cofactor>
</comment>
<keyword evidence="6" id="KW-0411">Iron-sulfur</keyword>
<evidence type="ECO:0000256" key="2">
    <source>
        <dbReference type="ARBA" id="ARBA00022485"/>
    </source>
</evidence>
<evidence type="ECO:0000256" key="6">
    <source>
        <dbReference type="ARBA" id="ARBA00023014"/>
    </source>
</evidence>
<keyword evidence="5" id="KW-0408">Iron</keyword>
<keyword evidence="3" id="KW-0949">S-adenosyl-L-methionine</keyword>
<dbReference type="EC" id="1.1.99.38" evidence="8"/>
<dbReference type="Gene3D" id="3.20.20.70">
    <property type="entry name" value="Aldolase class I"/>
    <property type="match status" value="1"/>
</dbReference>
<dbReference type="InterPro" id="IPR034391">
    <property type="entry name" value="AdoMet-like_SPASM_containing"/>
</dbReference>
<gene>
    <name evidence="8" type="primary">btrN</name>
    <name evidence="8" type="ORF">A9E74_02285</name>
</gene>